<feature type="non-terminal residue" evidence="3">
    <location>
        <position position="1"/>
    </location>
</feature>
<name>A0AA36DAY6_9BILA</name>
<accession>A0AA36DAY6</accession>
<keyword evidence="4" id="KW-1185">Reference proteome</keyword>
<protein>
    <recommendedName>
        <fullName evidence="2">EGF-like domain-containing protein</fullName>
    </recommendedName>
</protein>
<keyword evidence="1" id="KW-0472">Membrane</keyword>
<gene>
    <name evidence="3" type="ORF">MSPICULIGERA_LOCUS21432</name>
</gene>
<dbReference type="Proteomes" id="UP001177023">
    <property type="component" value="Unassembled WGS sequence"/>
</dbReference>
<reference evidence="3" key="1">
    <citation type="submission" date="2023-06" db="EMBL/GenBank/DDBJ databases">
        <authorList>
            <person name="Delattre M."/>
        </authorList>
    </citation>
    <scope>NUCLEOTIDE SEQUENCE</scope>
    <source>
        <strain evidence="3">AF72</strain>
    </source>
</reference>
<dbReference type="InterPro" id="IPR000742">
    <property type="entry name" value="EGF"/>
</dbReference>
<organism evidence="3 4">
    <name type="scientific">Mesorhabditis spiculigera</name>
    <dbReference type="NCBI Taxonomy" id="96644"/>
    <lineage>
        <taxon>Eukaryota</taxon>
        <taxon>Metazoa</taxon>
        <taxon>Ecdysozoa</taxon>
        <taxon>Nematoda</taxon>
        <taxon>Chromadorea</taxon>
        <taxon>Rhabditida</taxon>
        <taxon>Rhabditina</taxon>
        <taxon>Rhabditomorpha</taxon>
        <taxon>Rhabditoidea</taxon>
        <taxon>Rhabditidae</taxon>
        <taxon>Mesorhabditinae</taxon>
        <taxon>Mesorhabditis</taxon>
    </lineage>
</organism>
<evidence type="ECO:0000313" key="4">
    <source>
        <dbReference type="Proteomes" id="UP001177023"/>
    </source>
</evidence>
<evidence type="ECO:0000259" key="2">
    <source>
        <dbReference type="PROSITE" id="PS00022"/>
    </source>
</evidence>
<sequence length="242" mass="27363">MDLTPNRASTPNIPTSTLSSTHYPYVFFSENTHTMQFSTGFTIFLFFFVIKVTAEEDSVPPESVTHHPKRRVVFRTTPSQFINKCVNGELNDSGRCVCDSEFVGKHCEKKKNCATFRRYRNGTCLSCSTGYAGPFCEDIMCEHGEVDPTGLKCICEKPWVGPFCSELQTERVLSYYNNKAYLMGPVGVLSVIPMCLILHICERMAHKRQVKRVQEQLGDDVNADRKVLDSLLKKDDEGILLP</sequence>
<dbReference type="AlphaFoldDB" id="A0AA36DAY6"/>
<proteinExistence type="predicted"/>
<dbReference type="Gene3D" id="2.10.25.10">
    <property type="entry name" value="Laminin"/>
    <property type="match status" value="1"/>
</dbReference>
<evidence type="ECO:0000256" key="1">
    <source>
        <dbReference type="SAM" id="Phobius"/>
    </source>
</evidence>
<keyword evidence="1" id="KW-0812">Transmembrane</keyword>
<evidence type="ECO:0000313" key="3">
    <source>
        <dbReference type="EMBL" id="CAJ0583346.1"/>
    </source>
</evidence>
<comment type="caution">
    <text evidence="3">The sequence shown here is derived from an EMBL/GenBank/DDBJ whole genome shotgun (WGS) entry which is preliminary data.</text>
</comment>
<dbReference type="PROSITE" id="PS00022">
    <property type="entry name" value="EGF_1"/>
    <property type="match status" value="1"/>
</dbReference>
<feature type="transmembrane region" description="Helical" evidence="1">
    <location>
        <begin position="180"/>
        <end position="201"/>
    </location>
</feature>
<keyword evidence="1" id="KW-1133">Transmembrane helix</keyword>
<feature type="domain" description="EGF-like" evidence="2">
    <location>
        <begin position="96"/>
        <end position="107"/>
    </location>
</feature>
<dbReference type="EMBL" id="CATQJA010002665">
    <property type="protein sequence ID" value="CAJ0583346.1"/>
    <property type="molecule type" value="Genomic_DNA"/>
</dbReference>